<dbReference type="OrthoDB" id="3525895at2"/>
<evidence type="ECO:0000259" key="4">
    <source>
        <dbReference type="PROSITE" id="PS50042"/>
    </source>
</evidence>
<gene>
    <name evidence="7" type="ORF">OO17_15395</name>
</gene>
<dbReference type="InterPro" id="IPR036390">
    <property type="entry name" value="WH_DNA-bd_sf"/>
</dbReference>
<dbReference type="EMBL" id="JXXE01000303">
    <property type="protein sequence ID" value="KIZ41337.1"/>
    <property type="molecule type" value="Genomic_DNA"/>
</dbReference>
<accession>A0A0D7EPF8</accession>
<protein>
    <recommendedName>
        <fullName evidence="9">Crp/Fnr family transcriptional regulator</fullName>
    </recommendedName>
</protein>
<evidence type="ECO:0000256" key="2">
    <source>
        <dbReference type="ARBA" id="ARBA00023125"/>
    </source>
</evidence>
<dbReference type="Gene3D" id="2.60.120.10">
    <property type="entry name" value="Jelly Rolls"/>
    <property type="match status" value="1"/>
</dbReference>
<evidence type="ECO:0008006" key="9">
    <source>
        <dbReference type="Google" id="ProtNLM"/>
    </source>
</evidence>
<dbReference type="GO" id="GO:0006355">
    <property type="term" value="P:regulation of DNA-templated transcription"/>
    <property type="evidence" value="ECO:0007669"/>
    <property type="project" value="InterPro"/>
</dbReference>
<dbReference type="InterPro" id="IPR000595">
    <property type="entry name" value="cNMP-bd_dom"/>
</dbReference>
<dbReference type="InterPro" id="IPR014710">
    <property type="entry name" value="RmlC-like_jellyroll"/>
</dbReference>
<keyword evidence="3" id="KW-0804">Transcription</keyword>
<dbReference type="Gene3D" id="1.10.10.10">
    <property type="entry name" value="Winged helix-like DNA-binding domain superfamily/Winged helix DNA-binding domain"/>
    <property type="match status" value="1"/>
</dbReference>
<dbReference type="PROSITE" id="PS51063">
    <property type="entry name" value="HTH_CRP_2"/>
    <property type="match status" value="1"/>
</dbReference>
<evidence type="ECO:0000256" key="3">
    <source>
        <dbReference type="ARBA" id="ARBA00023163"/>
    </source>
</evidence>
<dbReference type="InterPro" id="IPR012318">
    <property type="entry name" value="HTH_CRP"/>
</dbReference>
<dbReference type="SUPFAM" id="SSF51206">
    <property type="entry name" value="cAMP-binding domain-like"/>
    <property type="match status" value="1"/>
</dbReference>
<dbReference type="SUPFAM" id="SSF46785">
    <property type="entry name" value="Winged helix' DNA-binding domain"/>
    <property type="match status" value="1"/>
</dbReference>
<organism evidence="7 8">
    <name type="scientific">Rhodopseudomonas palustris</name>
    <dbReference type="NCBI Taxonomy" id="1076"/>
    <lineage>
        <taxon>Bacteria</taxon>
        <taxon>Pseudomonadati</taxon>
        <taxon>Pseudomonadota</taxon>
        <taxon>Alphaproteobacteria</taxon>
        <taxon>Hyphomicrobiales</taxon>
        <taxon>Nitrobacteraceae</taxon>
        <taxon>Rhodopseudomonas</taxon>
    </lineage>
</organism>
<feature type="domain" description="HTH crp-type" evidence="6">
    <location>
        <begin position="148"/>
        <end position="221"/>
    </location>
</feature>
<keyword evidence="1" id="KW-0805">Transcription regulation</keyword>
<dbReference type="SMART" id="SM00419">
    <property type="entry name" value="HTH_CRP"/>
    <property type="match status" value="1"/>
</dbReference>
<dbReference type="Proteomes" id="UP000032515">
    <property type="component" value="Unassembled WGS sequence"/>
</dbReference>
<feature type="domain" description="HTH cro/C1-type" evidence="5">
    <location>
        <begin position="179"/>
        <end position="220"/>
    </location>
</feature>
<evidence type="ECO:0000313" key="8">
    <source>
        <dbReference type="Proteomes" id="UP000032515"/>
    </source>
</evidence>
<dbReference type="InterPro" id="IPR001387">
    <property type="entry name" value="Cro/C1-type_HTH"/>
</dbReference>
<dbReference type="GO" id="GO:0003677">
    <property type="term" value="F:DNA binding"/>
    <property type="evidence" value="ECO:0007669"/>
    <property type="project" value="UniProtKB-KW"/>
</dbReference>
<keyword evidence="2" id="KW-0238">DNA-binding</keyword>
<dbReference type="CDD" id="cd00038">
    <property type="entry name" value="CAP_ED"/>
    <property type="match status" value="1"/>
</dbReference>
<reference evidence="7 8" key="1">
    <citation type="submission" date="2014-11" db="EMBL/GenBank/DDBJ databases">
        <title>Genomics and ecophysiology of heterotrophic nitrogen fixing bacteria isolated from estuarine surface water.</title>
        <authorList>
            <person name="Bentzon-Tilia M."/>
            <person name="Severin I."/>
            <person name="Hansen L.H."/>
            <person name="Riemann L."/>
        </authorList>
    </citation>
    <scope>NUCLEOTIDE SEQUENCE [LARGE SCALE GENOMIC DNA]</scope>
    <source>
        <strain evidence="7 8">BAL398</strain>
    </source>
</reference>
<feature type="domain" description="Cyclic nucleotide-binding" evidence="4">
    <location>
        <begin position="41"/>
        <end position="122"/>
    </location>
</feature>
<name>A0A0D7EPF8_RHOPL</name>
<dbReference type="RefSeq" id="WP_044412633.1">
    <property type="nucleotide sequence ID" value="NZ_JXXE01000303.1"/>
</dbReference>
<dbReference type="AlphaFoldDB" id="A0A0D7EPF8"/>
<sequence>MNKAILRADLRKNKWFAGLAPSLADNILRLGRVRNVQDSLIFSATDSPDGLLALISGQVRMTSFSLSGDPSFLLVSSPGSWIGTTSALDGRAYGYDAFAVGKTVLFHLSQERFDALIGESTENYSAFVRMICGHLRVSIQNLVIPRNRRPLHRLAQELWRLAECHGRRTKKGLVIDLRLSQEDLAVMIGVGRQTINRLFKGLEEDGIATTKYTSVTIHDLAAIERLSLSEALDG</sequence>
<proteinExistence type="predicted"/>
<dbReference type="Pfam" id="PF00027">
    <property type="entry name" value="cNMP_binding"/>
    <property type="match status" value="1"/>
</dbReference>
<comment type="caution">
    <text evidence="7">The sequence shown here is derived from an EMBL/GenBank/DDBJ whole genome shotgun (WGS) entry which is preliminary data.</text>
</comment>
<evidence type="ECO:0000256" key="1">
    <source>
        <dbReference type="ARBA" id="ARBA00023015"/>
    </source>
</evidence>
<dbReference type="PROSITE" id="PS50042">
    <property type="entry name" value="CNMP_BINDING_3"/>
    <property type="match status" value="1"/>
</dbReference>
<evidence type="ECO:0000313" key="7">
    <source>
        <dbReference type="EMBL" id="KIZ41337.1"/>
    </source>
</evidence>
<dbReference type="Pfam" id="PF13545">
    <property type="entry name" value="HTH_Crp_2"/>
    <property type="match status" value="1"/>
</dbReference>
<evidence type="ECO:0000259" key="6">
    <source>
        <dbReference type="PROSITE" id="PS51063"/>
    </source>
</evidence>
<dbReference type="InterPro" id="IPR018490">
    <property type="entry name" value="cNMP-bd_dom_sf"/>
</dbReference>
<evidence type="ECO:0000259" key="5">
    <source>
        <dbReference type="PROSITE" id="PS50943"/>
    </source>
</evidence>
<dbReference type="PROSITE" id="PS50943">
    <property type="entry name" value="HTH_CROC1"/>
    <property type="match status" value="1"/>
</dbReference>
<dbReference type="PATRIC" id="fig|1076.23.peg.3279"/>
<dbReference type="InterPro" id="IPR036388">
    <property type="entry name" value="WH-like_DNA-bd_sf"/>
</dbReference>